<gene>
    <name evidence="2" type="ORF">NDU88_010144</name>
</gene>
<keyword evidence="3" id="KW-1185">Reference proteome</keyword>
<dbReference type="EMBL" id="JANPWB010000010">
    <property type="protein sequence ID" value="KAJ1143842.1"/>
    <property type="molecule type" value="Genomic_DNA"/>
</dbReference>
<sequence>MTFEDSIKNDCDGLAGTRPHTRLTCAATACDTQERHSTTTNEPRASGATREGGGIRRSASAEEREKEDGMKENGKEEVRDGEKTEDE</sequence>
<proteinExistence type="predicted"/>
<name>A0AAV7QWI9_PLEWA</name>
<evidence type="ECO:0000313" key="2">
    <source>
        <dbReference type="EMBL" id="KAJ1143842.1"/>
    </source>
</evidence>
<feature type="compositionally biased region" description="Basic and acidic residues" evidence="1">
    <location>
        <begin position="59"/>
        <end position="87"/>
    </location>
</feature>
<evidence type="ECO:0000313" key="3">
    <source>
        <dbReference type="Proteomes" id="UP001066276"/>
    </source>
</evidence>
<feature type="region of interest" description="Disordered" evidence="1">
    <location>
        <begin position="30"/>
        <end position="87"/>
    </location>
</feature>
<reference evidence="2" key="1">
    <citation type="journal article" date="2022" name="bioRxiv">
        <title>Sequencing and chromosome-scale assembly of the giantPleurodeles waltlgenome.</title>
        <authorList>
            <person name="Brown T."/>
            <person name="Elewa A."/>
            <person name="Iarovenko S."/>
            <person name="Subramanian E."/>
            <person name="Araus A.J."/>
            <person name="Petzold A."/>
            <person name="Susuki M."/>
            <person name="Suzuki K.-i.T."/>
            <person name="Hayashi T."/>
            <person name="Toyoda A."/>
            <person name="Oliveira C."/>
            <person name="Osipova E."/>
            <person name="Leigh N.D."/>
            <person name="Simon A."/>
            <person name="Yun M.H."/>
        </authorList>
    </citation>
    <scope>NUCLEOTIDE SEQUENCE</scope>
    <source>
        <strain evidence="2">20211129_DDA</strain>
        <tissue evidence="2">Liver</tissue>
    </source>
</reference>
<dbReference type="Proteomes" id="UP001066276">
    <property type="component" value="Chromosome 6"/>
</dbReference>
<evidence type="ECO:0000256" key="1">
    <source>
        <dbReference type="SAM" id="MobiDB-lite"/>
    </source>
</evidence>
<comment type="caution">
    <text evidence="2">The sequence shown here is derived from an EMBL/GenBank/DDBJ whole genome shotgun (WGS) entry which is preliminary data.</text>
</comment>
<dbReference type="AlphaFoldDB" id="A0AAV7QWI9"/>
<accession>A0AAV7QWI9</accession>
<organism evidence="2 3">
    <name type="scientific">Pleurodeles waltl</name>
    <name type="common">Iberian ribbed newt</name>
    <dbReference type="NCBI Taxonomy" id="8319"/>
    <lineage>
        <taxon>Eukaryota</taxon>
        <taxon>Metazoa</taxon>
        <taxon>Chordata</taxon>
        <taxon>Craniata</taxon>
        <taxon>Vertebrata</taxon>
        <taxon>Euteleostomi</taxon>
        <taxon>Amphibia</taxon>
        <taxon>Batrachia</taxon>
        <taxon>Caudata</taxon>
        <taxon>Salamandroidea</taxon>
        <taxon>Salamandridae</taxon>
        <taxon>Pleurodelinae</taxon>
        <taxon>Pleurodeles</taxon>
    </lineage>
</organism>
<protein>
    <submittedName>
        <fullName evidence="2">Uncharacterized protein</fullName>
    </submittedName>
</protein>